<evidence type="ECO:0000256" key="1">
    <source>
        <dbReference type="SAM" id="MobiDB-lite"/>
    </source>
</evidence>
<feature type="region of interest" description="Disordered" evidence="1">
    <location>
        <begin position="315"/>
        <end position="342"/>
    </location>
</feature>
<gene>
    <name evidence="2" type="ORF">PMAYCL1PPCAC_06412</name>
</gene>
<evidence type="ECO:0000313" key="3">
    <source>
        <dbReference type="Proteomes" id="UP001328107"/>
    </source>
</evidence>
<dbReference type="AlphaFoldDB" id="A0AAN4Z847"/>
<organism evidence="2 3">
    <name type="scientific">Pristionchus mayeri</name>
    <dbReference type="NCBI Taxonomy" id="1317129"/>
    <lineage>
        <taxon>Eukaryota</taxon>
        <taxon>Metazoa</taxon>
        <taxon>Ecdysozoa</taxon>
        <taxon>Nematoda</taxon>
        <taxon>Chromadorea</taxon>
        <taxon>Rhabditida</taxon>
        <taxon>Rhabditina</taxon>
        <taxon>Diplogasteromorpha</taxon>
        <taxon>Diplogasteroidea</taxon>
        <taxon>Neodiplogasteridae</taxon>
        <taxon>Pristionchus</taxon>
    </lineage>
</organism>
<keyword evidence="3" id="KW-1185">Reference proteome</keyword>
<protein>
    <submittedName>
        <fullName evidence="2">Uncharacterized protein</fullName>
    </submittedName>
</protein>
<accession>A0AAN4Z847</accession>
<evidence type="ECO:0000313" key="2">
    <source>
        <dbReference type="EMBL" id="GMR36217.1"/>
    </source>
</evidence>
<reference evidence="3" key="1">
    <citation type="submission" date="2022-10" db="EMBL/GenBank/DDBJ databases">
        <title>Genome assembly of Pristionchus species.</title>
        <authorList>
            <person name="Yoshida K."/>
            <person name="Sommer R.J."/>
        </authorList>
    </citation>
    <scope>NUCLEOTIDE SEQUENCE [LARGE SCALE GENOMIC DNA]</scope>
    <source>
        <strain evidence="3">RS5460</strain>
    </source>
</reference>
<proteinExistence type="predicted"/>
<dbReference type="Proteomes" id="UP001328107">
    <property type="component" value="Unassembled WGS sequence"/>
</dbReference>
<name>A0AAN4Z847_9BILA</name>
<feature type="region of interest" description="Disordered" evidence="1">
    <location>
        <begin position="173"/>
        <end position="211"/>
    </location>
</feature>
<dbReference type="EMBL" id="BTRK01000002">
    <property type="protein sequence ID" value="GMR36217.1"/>
    <property type="molecule type" value="Genomic_DNA"/>
</dbReference>
<sequence length="342" mass="37887">MSLSVGSPTARIDEWRMKIHGTGGLTGDRLENLTIRSLEVLKCALKEGLSSQNLQCALLTLDSDRNIAMKYDAQRNTALRQMIYSLADSIHITIQSMVEGNGGQPLDLIPPKEKEPNVISSRPFVTRKPVAQKKEPVKSLTNKFIRNLPVANCGQEAELKLFTSGPMACDREIKSESPSDDVFNPTESFSLNEVGPMEGPSSSSLSPFPERERERLYSLQETLRGIKRRAEEEKQAILDRTMLVCPLCQHISSKATALQSHLRRIHDGVTMNELGIGLLCECGKKFNAFFSLFKHNKNECTGTLTMFNKGEAEMNNGGMEDDLVDEATQGSPSPDVKIESDL</sequence>
<comment type="caution">
    <text evidence="2">The sequence shown here is derived from an EMBL/GenBank/DDBJ whole genome shotgun (WGS) entry which is preliminary data.</text>
</comment>